<dbReference type="SUPFAM" id="SSF51735">
    <property type="entry name" value="NAD(P)-binding Rossmann-fold domains"/>
    <property type="match status" value="1"/>
</dbReference>
<dbReference type="GO" id="GO:0051287">
    <property type="term" value="F:NAD binding"/>
    <property type="evidence" value="ECO:0007669"/>
    <property type="project" value="InterPro"/>
</dbReference>
<reference evidence="6 7" key="1">
    <citation type="submission" date="2019-06" db="EMBL/GenBank/DDBJ databases">
        <title>Genome sequence of Rhodobacteraceae bacterium D4M1.</title>
        <authorList>
            <person name="Cao J."/>
        </authorList>
    </citation>
    <scope>NUCLEOTIDE SEQUENCE [LARGE SCALE GENOMIC DNA]</scope>
    <source>
        <strain evidence="6 7">D4M1</strain>
        <plasmid evidence="7">pd4m1c</plasmid>
    </source>
</reference>
<name>A0A5B8G092_9RHOB</name>
<evidence type="ECO:0000313" key="7">
    <source>
        <dbReference type="Proteomes" id="UP000305888"/>
    </source>
</evidence>
<feature type="domain" description="D-isomer specific 2-hydroxyacid dehydrogenase catalytic" evidence="4">
    <location>
        <begin position="60"/>
        <end position="321"/>
    </location>
</feature>
<sequence length="322" mass="33609">MNIVFHGNNALTFLPGFREHLGAGHDITHLPDVLETDVQRAAYAGADVIVGARLQAGLPVGPGLKLFHVPGAGYDGIDFACLPEATPVCNCFGHEAAIAEYVMAALLARHVPLADADARLRRGDWTYWAGGPSGLRTELGAQTIGILGYGHIGKAVAARAAAFGMTVVVANRSPVAAEAPVSAAMPLTDLPAFMAAADIIVNTLPLAESTRGLVGAEALAAMRPEGVIVNVGRGAVIAEQPLFEALQAGRIAGAILDTWYVYPSPENPNPHPATLPFHTLDNVVLSPHMSGWTHGTVARRAEAMAANVARLAEGAPLENRVR</sequence>
<dbReference type="Gene3D" id="3.40.50.720">
    <property type="entry name" value="NAD(P)-binding Rossmann-like Domain"/>
    <property type="match status" value="2"/>
</dbReference>
<dbReference type="InterPro" id="IPR036291">
    <property type="entry name" value="NAD(P)-bd_dom_sf"/>
</dbReference>
<dbReference type="InterPro" id="IPR006140">
    <property type="entry name" value="D-isomer_DH_NAD-bd"/>
</dbReference>
<dbReference type="GO" id="GO:0005829">
    <property type="term" value="C:cytosol"/>
    <property type="evidence" value="ECO:0007669"/>
    <property type="project" value="TreeGrafter"/>
</dbReference>
<evidence type="ECO:0000259" key="5">
    <source>
        <dbReference type="Pfam" id="PF02826"/>
    </source>
</evidence>
<comment type="similarity">
    <text evidence="3">Belongs to the D-isomer specific 2-hydroxyacid dehydrogenase family.</text>
</comment>
<accession>A0A5B8G092</accession>
<evidence type="ECO:0000259" key="4">
    <source>
        <dbReference type="Pfam" id="PF00389"/>
    </source>
</evidence>
<dbReference type="Proteomes" id="UP000305888">
    <property type="component" value="Plasmid pD4M1C"/>
</dbReference>
<dbReference type="RefSeq" id="WP_138577062.1">
    <property type="nucleotide sequence ID" value="NZ_CP040821.1"/>
</dbReference>
<dbReference type="Pfam" id="PF02826">
    <property type="entry name" value="2-Hacid_dh_C"/>
    <property type="match status" value="1"/>
</dbReference>
<proteinExistence type="inferred from homology"/>
<geneLocation type="plasmid" evidence="7">
    <name>pd4m1c</name>
</geneLocation>
<organism evidence="6 7">
    <name type="scientific">Paroceanicella profunda</name>
    <dbReference type="NCBI Taxonomy" id="2579971"/>
    <lineage>
        <taxon>Bacteria</taxon>
        <taxon>Pseudomonadati</taxon>
        <taxon>Pseudomonadota</taxon>
        <taxon>Alphaproteobacteria</taxon>
        <taxon>Rhodobacterales</taxon>
        <taxon>Paracoccaceae</taxon>
        <taxon>Paroceanicella</taxon>
    </lineage>
</organism>
<dbReference type="InterPro" id="IPR006139">
    <property type="entry name" value="D-isomer_2_OHA_DH_cat_dom"/>
</dbReference>
<dbReference type="InterPro" id="IPR050223">
    <property type="entry name" value="D-isomer_2-hydroxyacid_DH"/>
</dbReference>
<evidence type="ECO:0000313" key="6">
    <source>
        <dbReference type="EMBL" id="QDL94566.1"/>
    </source>
</evidence>
<dbReference type="OrthoDB" id="7374922at2"/>
<dbReference type="CDD" id="cd12165">
    <property type="entry name" value="2-Hacid_dh_6"/>
    <property type="match status" value="1"/>
</dbReference>
<evidence type="ECO:0000256" key="2">
    <source>
        <dbReference type="ARBA" id="ARBA00023027"/>
    </source>
</evidence>
<dbReference type="EMBL" id="CP040821">
    <property type="protein sequence ID" value="QDL94566.1"/>
    <property type="molecule type" value="Genomic_DNA"/>
</dbReference>
<dbReference type="KEGG" id="ppru:FDP22_22080"/>
<evidence type="ECO:0000256" key="3">
    <source>
        <dbReference type="RuleBase" id="RU003719"/>
    </source>
</evidence>
<dbReference type="PANTHER" id="PTHR10996">
    <property type="entry name" value="2-HYDROXYACID DEHYDROGENASE-RELATED"/>
    <property type="match status" value="1"/>
</dbReference>
<dbReference type="Pfam" id="PF00389">
    <property type="entry name" value="2-Hacid_dh"/>
    <property type="match status" value="1"/>
</dbReference>
<protein>
    <submittedName>
        <fullName evidence="6">Phosphoglycerate dehydrogenase</fullName>
    </submittedName>
</protein>
<keyword evidence="2" id="KW-0520">NAD</keyword>
<feature type="domain" description="D-isomer specific 2-hydroxyacid dehydrogenase NAD-binding" evidence="5">
    <location>
        <begin position="104"/>
        <end position="290"/>
    </location>
</feature>
<keyword evidence="1 3" id="KW-0560">Oxidoreductase</keyword>
<gene>
    <name evidence="6" type="ORF">FDP22_22080</name>
</gene>
<dbReference type="PANTHER" id="PTHR10996:SF178">
    <property type="entry name" value="2-HYDROXYACID DEHYDROGENASE YGL185C-RELATED"/>
    <property type="match status" value="1"/>
</dbReference>
<evidence type="ECO:0000256" key="1">
    <source>
        <dbReference type="ARBA" id="ARBA00023002"/>
    </source>
</evidence>
<keyword evidence="7" id="KW-1185">Reference proteome</keyword>
<dbReference type="AlphaFoldDB" id="A0A5B8G092"/>
<dbReference type="GO" id="GO:0030267">
    <property type="term" value="F:glyoxylate reductase (NADPH) activity"/>
    <property type="evidence" value="ECO:0007669"/>
    <property type="project" value="TreeGrafter"/>
</dbReference>
<dbReference type="SUPFAM" id="SSF52283">
    <property type="entry name" value="Formate/glycerate dehydrogenase catalytic domain-like"/>
    <property type="match status" value="1"/>
</dbReference>
<dbReference type="GO" id="GO:0016618">
    <property type="term" value="F:hydroxypyruvate reductase [NAD(P)H] activity"/>
    <property type="evidence" value="ECO:0007669"/>
    <property type="project" value="TreeGrafter"/>
</dbReference>
<keyword evidence="6" id="KW-0614">Plasmid</keyword>